<dbReference type="PANTHER" id="PTHR34477:SF1">
    <property type="entry name" value="UPF0213 PROTEIN YHBQ"/>
    <property type="match status" value="1"/>
</dbReference>
<protein>
    <submittedName>
        <fullName evidence="2">Putative endonuclease</fullName>
    </submittedName>
</protein>
<keyword evidence="2" id="KW-0255">Endonuclease</keyword>
<keyword evidence="3" id="KW-1185">Reference proteome</keyword>
<dbReference type="GO" id="GO:0004519">
    <property type="term" value="F:endonuclease activity"/>
    <property type="evidence" value="ECO:0007669"/>
    <property type="project" value="UniProtKB-KW"/>
</dbReference>
<dbReference type="InterPro" id="IPR035901">
    <property type="entry name" value="GIY-YIG_endonuc_sf"/>
</dbReference>
<dbReference type="PROSITE" id="PS50164">
    <property type="entry name" value="GIY_YIG"/>
    <property type="match status" value="1"/>
</dbReference>
<dbReference type="InterPro" id="IPR050190">
    <property type="entry name" value="UPF0213_domain"/>
</dbReference>
<proteinExistence type="predicted"/>
<dbReference type="RefSeq" id="WP_089822361.1">
    <property type="nucleotide sequence ID" value="NZ_FODV01000003.1"/>
</dbReference>
<accession>A0A1H8QKW7</accession>
<dbReference type="Pfam" id="PF01541">
    <property type="entry name" value="GIY-YIG"/>
    <property type="match status" value="1"/>
</dbReference>
<dbReference type="CDD" id="cd10456">
    <property type="entry name" value="GIY-YIG_UPF0213"/>
    <property type="match status" value="1"/>
</dbReference>
<keyword evidence="2" id="KW-0378">Hydrolase</keyword>
<name>A0A1H8QKW7_9EURY</name>
<dbReference type="PANTHER" id="PTHR34477">
    <property type="entry name" value="UPF0213 PROTEIN YHBQ"/>
    <property type="match status" value="1"/>
</dbReference>
<evidence type="ECO:0000313" key="2">
    <source>
        <dbReference type="EMBL" id="SEO54885.1"/>
    </source>
</evidence>
<dbReference type="SUPFAM" id="SSF82771">
    <property type="entry name" value="GIY-YIG endonuclease"/>
    <property type="match status" value="1"/>
</dbReference>
<gene>
    <name evidence="2" type="ORF">SAMN04487948_103177</name>
</gene>
<dbReference type="SMART" id="SM00465">
    <property type="entry name" value="GIYc"/>
    <property type="match status" value="1"/>
</dbReference>
<evidence type="ECO:0000313" key="3">
    <source>
        <dbReference type="Proteomes" id="UP000199126"/>
    </source>
</evidence>
<dbReference type="OrthoDB" id="297764at2157"/>
<dbReference type="Gene3D" id="3.40.1440.10">
    <property type="entry name" value="GIY-YIG endonuclease"/>
    <property type="match status" value="1"/>
</dbReference>
<keyword evidence="2" id="KW-0540">Nuclease</keyword>
<sequence>MHYVYIVECHDGSYYTGYTTDVERRVSEHNDGTGAKYTRGRTPVDLVYTESFDSKSTAMSREYAIKQLTRREKERLVDDGSATV</sequence>
<dbReference type="AlphaFoldDB" id="A0A1H8QKW7"/>
<organism evidence="2 3">
    <name type="scientific">Halogranum amylolyticum</name>
    <dbReference type="NCBI Taxonomy" id="660520"/>
    <lineage>
        <taxon>Archaea</taxon>
        <taxon>Methanobacteriati</taxon>
        <taxon>Methanobacteriota</taxon>
        <taxon>Stenosarchaea group</taxon>
        <taxon>Halobacteria</taxon>
        <taxon>Halobacteriales</taxon>
        <taxon>Haloferacaceae</taxon>
    </lineage>
</organism>
<dbReference type="EMBL" id="FODV01000003">
    <property type="protein sequence ID" value="SEO54885.1"/>
    <property type="molecule type" value="Genomic_DNA"/>
</dbReference>
<dbReference type="InterPro" id="IPR000305">
    <property type="entry name" value="GIY-YIG_endonuc"/>
</dbReference>
<dbReference type="Proteomes" id="UP000199126">
    <property type="component" value="Unassembled WGS sequence"/>
</dbReference>
<feature type="domain" description="GIY-YIG" evidence="1">
    <location>
        <begin position="1"/>
        <end position="75"/>
    </location>
</feature>
<reference evidence="3" key="1">
    <citation type="submission" date="2016-10" db="EMBL/GenBank/DDBJ databases">
        <authorList>
            <person name="Varghese N."/>
            <person name="Submissions S."/>
        </authorList>
    </citation>
    <scope>NUCLEOTIDE SEQUENCE [LARGE SCALE GENOMIC DNA]</scope>
    <source>
        <strain evidence="3">CGMCC 1.10121</strain>
    </source>
</reference>
<evidence type="ECO:0000259" key="1">
    <source>
        <dbReference type="PROSITE" id="PS50164"/>
    </source>
</evidence>